<feature type="region of interest" description="Disordered" evidence="1">
    <location>
        <begin position="32"/>
        <end position="112"/>
    </location>
</feature>
<sequence>MEGLIPFLLHSIKKQKPHNSYRSLSMGSSRGYRLLMGGEGESVNGSSHRRTRSDYQPPPMESLELRANLDFLRSGSLRKRSLNSPSMTGGSKFDAYPHQMGKQVNNKANIRQ</sequence>
<gene>
    <name evidence="2" type="ORF">D5086_0000108240</name>
</gene>
<comment type="caution">
    <text evidence="2">The sequence shown here is derived from an EMBL/GenBank/DDBJ whole genome shotgun (WGS) entry which is preliminary data.</text>
</comment>
<name>A0A4U5QCM2_POPAL</name>
<dbReference type="AlphaFoldDB" id="A0A4U5QCM2"/>
<dbReference type="EMBL" id="RCHU01000306">
    <property type="protein sequence ID" value="TKS08174.1"/>
    <property type="molecule type" value="Genomic_DNA"/>
</dbReference>
<dbReference type="PANTHER" id="PTHR38370">
    <property type="entry name" value="BETA-1,4-XYLOSIDASE"/>
    <property type="match status" value="1"/>
</dbReference>
<dbReference type="PANTHER" id="PTHR38370:SF1">
    <property type="entry name" value="BETA-1,4-XYLOSIDASE"/>
    <property type="match status" value="1"/>
</dbReference>
<accession>A0A4U5QCM2</accession>
<reference evidence="2" key="1">
    <citation type="submission" date="2018-10" db="EMBL/GenBank/DDBJ databases">
        <title>Population genomic analysis revealed the cold adaptation of white poplar.</title>
        <authorList>
            <person name="Liu Y.-J."/>
        </authorList>
    </citation>
    <scope>NUCLEOTIDE SEQUENCE [LARGE SCALE GENOMIC DNA]</scope>
    <source>
        <strain evidence="2">PAL-ZL1</strain>
    </source>
</reference>
<proteinExistence type="predicted"/>
<feature type="compositionally biased region" description="Polar residues" evidence="1">
    <location>
        <begin position="102"/>
        <end position="112"/>
    </location>
</feature>
<protein>
    <submittedName>
        <fullName evidence="2">Uncharacterized protein</fullName>
    </submittedName>
</protein>
<evidence type="ECO:0000313" key="2">
    <source>
        <dbReference type="EMBL" id="TKS08174.1"/>
    </source>
</evidence>
<organism evidence="2">
    <name type="scientific">Populus alba</name>
    <name type="common">White poplar</name>
    <dbReference type="NCBI Taxonomy" id="43335"/>
    <lineage>
        <taxon>Eukaryota</taxon>
        <taxon>Viridiplantae</taxon>
        <taxon>Streptophyta</taxon>
        <taxon>Embryophyta</taxon>
        <taxon>Tracheophyta</taxon>
        <taxon>Spermatophyta</taxon>
        <taxon>Magnoliopsida</taxon>
        <taxon>eudicotyledons</taxon>
        <taxon>Gunneridae</taxon>
        <taxon>Pentapetalae</taxon>
        <taxon>rosids</taxon>
        <taxon>fabids</taxon>
        <taxon>Malpighiales</taxon>
        <taxon>Salicaceae</taxon>
        <taxon>Saliceae</taxon>
        <taxon>Populus</taxon>
    </lineage>
</organism>
<evidence type="ECO:0000256" key="1">
    <source>
        <dbReference type="SAM" id="MobiDB-lite"/>
    </source>
</evidence>